<gene>
    <name evidence="2" type="ORF">GCM10017083_11840</name>
</gene>
<evidence type="ECO:0000313" key="3">
    <source>
        <dbReference type="Proteomes" id="UP000630353"/>
    </source>
</evidence>
<proteinExistence type="predicted"/>
<keyword evidence="1" id="KW-0812">Transmembrane</keyword>
<organism evidence="2 3">
    <name type="scientific">Thalassobaculum fulvum</name>
    <dbReference type="NCBI Taxonomy" id="1633335"/>
    <lineage>
        <taxon>Bacteria</taxon>
        <taxon>Pseudomonadati</taxon>
        <taxon>Pseudomonadota</taxon>
        <taxon>Alphaproteobacteria</taxon>
        <taxon>Rhodospirillales</taxon>
        <taxon>Thalassobaculaceae</taxon>
        <taxon>Thalassobaculum</taxon>
    </lineage>
</organism>
<reference evidence="2" key="2">
    <citation type="submission" date="2020-09" db="EMBL/GenBank/DDBJ databases">
        <authorList>
            <person name="Sun Q."/>
            <person name="Kim S."/>
        </authorList>
    </citation>
    <scope>NUCLEOTIDE SEQUENCE</scope>
    <source>
        <strain evidence="2">KCTC 42651</strain>
    </source>
</reference>
<protein>
    <submittedName>
        <fullName evidence="2">Uncharacterized protein</fullName>
    </submittedName>
</protein>
<keyword evidence="1" id="KW-1133">Transmembrane helix</keyword>
<evidence type="ECO:0000313" key="2">
    <source>
        <dbReference type="EMBL" id="GHD44434.1"/>
    </source>
</evidence>
<dbReference type="RefSeq" id="WP_189988000.1">
    <property type="nucleotide sequence ID" value="NZ_BMZS01000002.1"/>
</dbReference>
<dbReference type="AlphaFoldDB" id="A0A918XPQ7"/>
<keyword evidence="1" id="KW-0472">Membrane</keyword>
<comment type="caution">
    <text evidence="2">The sequence shown here is derived from an EMBL/GenBank/DDBJ whole genome shotgun (WGS) entry which is preliminary data.</text>
</comment>
<feature type="transmembrane region" description="Helical" evidence="1">
    <location>
        <begin position="6"/>
        <end position="25"/>
    </location>
</feature>
<evidence type="ECO:0000256" key="1">
    <source>
        <dbReference type="SAM" id="Phobius"/>
    </source>
</evidence>
<accession>A0A918XPQ7</accession>
<feature type="transmembrane region" description="Helical" evidence="1">
    <location>
        <begin position="45"/>
        <end position="66"/>
    </location>
</feature>
<reference evidence="2" key="1">
    <citation type="journal article" date="2014" name="Int. J. Syst. Evol. Microbiol.">
        <title>Complete genome sequence of Corynebacterium casei LMG S-19264T (=DSM 44701T), isolated from a smear-ripened cheese.</title>
        <authorList>
            <consortium name="US DOE Joint Genome Institute (JGI-PGF)"/>
            <person name="Walter F."/>
            <person name="Albersmeier A."/>
            <person name="Kalinowski J."/>
            <person name="Ruckert C."/>
        </authorList>
    </citation>
    <scope>NUCLEOTIDE SEQUENCE</scope>
    <source>
        <strain evidence="2">KCTC 42651</strain>
    </source>
</reference>
<dbReference type="EMBL" id="BMZS01000002">
    <property type="protein sequence ID" value="GHD44434.1"/>
    <property type="molecule type" value="Genomic_DNA"/>
</dbReference>
<name>A0A918XPQ7_9PROT</name>
<keyword evidence="3" id="KW-1185">Reference proteome</keyword>
<dbReference type="Proteomes" id="UP000630353">
    <property type="component" value="Unassembled WGS sequence"/>
</dbReference>
<sequence length="70" mass="7362">MLVGLEFIIAAAAVVGAIAMFVLALRRRPAVDTARQNDTSGGAIVATNFYALAIIGLLFFGISFLIDVFS</sequence>